<keyword evidence="3" id="KW-1185">Reference proteome</keyword>
<evidence type="ECO:0000313" key="3">
    <source>
        <dbReference type="Proteomes" id="UP001172708"/>
    </source>
</evidence>
<protein>
    <submittedName>
        <fullName evidence="2">Uncharacterized protein</fullName>
    </submittedName>
</protein>
<gene>
    <name evidence="2" type="ORF">QQX02_02025</name>
</gene>
<dbReference type="RefSeq" id="WP_301140894.1">
    <property type="nucleotide sequence ID" value="NZ_JAUHQA010000001.1"/>
</dbReference>
<accession>A0ABT8GEL3</accession>
<organism evidence="2 3">
    <name type="scientific">Demequina muriae</name>
    <dbReference type="NCBI Taxonomy" id="3051664"/>
    <lineage>
        <taxon>Bacteria</taxon>
        <taxon>Bacillati</taxon>
        <taxon>Actinomycetota</taxon>
        <taxon>Actinomycetes</taxon>
        <taxon>Micrococcales</taxon>
        <taxon>Demequinaceae</taxon>
        <taxon>Demequina</taxon>
    </lineage>
</organism>
<evidence type="ECO:0000313" key="2">
    <source>
        <dbReference type="EMBL" id="MDN4479704.1"/>
    </source>
</evidence>
<sequence>MTPSDSSEPLADGELAAASSPRMTRAWRFSTAAGLRADHNRCSRELADKRAAVELAREELLSDNPDPLAESDIVLLLHNLVGGLLAHQDCDESHVAEALDYADEAVDRQARVLVQALNVEAHPRIVAEQRWVLADEVGLRETVRSLAGLGDF</sequence>
<feature type="region of interest" description="Disordered" evidence="1">
    <location>
        <begin position="1"/>
        <end position="21"/>
    </location>
</feature>
<dbReference type="EMBL" id="JAUHQA010000001">
    <property type="protein sequence ID" value="MDN4479704.1"/>
    <property type="molecule type" value="Genomic_DNA"/>
</dbReference>
<dbReference type="Proteomes" id="UP001172708">
    <property type="component" value="Unassembled WGS sequence"/>
</dbReference>
<proteinExistence type="predicted"/>
<name>A0ABT8GEL3_9MICO</name>
<evidence type="ECO:0000256" key="1">
    <source>
        <dbReference type="SAM" id="MobiDB-lite"/>
    </source>
</evidence>
<comment type="caution">
    <text evidence="2">The sequence shown here is derived from an EMBL/GenBank/DDBJ whole genome shotgun (WGS) entry which is preliminary data.</text>
</comment>
<reference evidence="2" key="1">
    <citation type="submission" date="2023-06" db="EMBL/GenBank/DDBJ databases">
        <title>Egi l300058.</title>
        <authorList>
            <person name="Gao L."/>
            <person name="Fang B.-Z."/>
            <person name="Li W.-J."/>
        </authorList>
    </citation>
    <scope>NUCLEOTIDE SEQUENCE</scope>
    <source>
        <strain evidence="2">EGI L300058</strain>
    </source>
</reference>